<evidence type="ECO:0000313" key="4">
    <source>
        <dbReference type="Proteomes" id="UP000318608"/>
    </source>
</evidence>
<reference evidence="4" key="3">
    <citation type="submission" date="2015-08" db="EMBL/GenBank/DDBJ databases">
        <authorList>
            <person name="Chen L."/>
            <person name="Li R."/>
            <person name="Zhang R."/>
            <person name="Huang R."/>
            <person name="Nie F."/>
            <person name="Ma R.Z."/>
        </authorList>
    </citation>
    <scope>NUCLEOTIDE SEQUENCE [LARGE SCALE GENOMIC DNA]</scope>
</reference>
<accession>A0A2H4EUY5</accession>
<dbReference type="Proteomes" id="UP000319451">
    <property type="component" value="Segment"/>
</dbReference>
<dbReference type="Pfam" id="PF03003">
    <property type="entry name" value="Pox_G9-A16"/>
    <property type="match status" value="1"/>
</dbReference>
<reference evidence="2" key="2">
    <citation type="submission" date="2015-08" db="EMBL/GenBank/DDBJ databases">
        <authorList>
            <person name="Babu N.S."/>
            <person name="Beckwith C.J."/>
            <person name="Beseler K.G."/>
            <person name="Brison A."/>
            <person name="Carone J.V."/>
            <person name="Caskin T.P."/>
            <person name="Diamond M."/>
            <person name="Durham M.E."/>
            <person name="Foxe J.M."/>
            <person name="Go M."/>
            <person name="Henderson B.A."/>
            <person name="Jones I.B."/>
            <person name="McGettigan J.A."/>
            <person name="Micheletti S.J."/>
            <person name="Nasrallah M.E."/>
            <person name="Ortiz D."/>
            <person name="Piller C.R."/>
            <person name="Privatt S.R."/>
            <person name="Schneider S.L."/>
            <person name="Sharp S."/>
            <person name="Smith T.C."/>
            <person name="Stanton J.D."/>
            <person name="Ullery H.E."/>
            <person name="Wilson R.J."/>
            <person name="Serrano M.G."/>
            <person name="Buck G."/>
            <person name="Lee V."/>
            <person name="Wang Y."/>
            <person name="Carvalho R."/>
            <person name="Voegtly L."/>
            <person name="Shi R."/>
            <person name="Duckworth R."/>
            <person name="Johnson A."/>
            <person name="Loviza R."/>
            <person name="Walstead R."/>
            <person name="Shah Z."/>
            <person name="Kiflezghi M."/>
            <person name="Wade K."/>
            <person name="Ball S.L."/>
            <person name="Bradley K.W."/>
            <person name="Asai D.J."/>
            <person name="Bowman C.A."/>
            <person name="Russell D.A."/>
            <person name="Pope W.H."/>
            <person name="Jacobs-Sera D."/>
            <person name="Hendrix R.W."/>
            <person name="Hatfull G.F."/>
        </authorList>
    </citation>
    <scope>NUCLEOTIDE SEQUENCE</scope>
    <source>
        <strain evidence="2">SPPV-GH</strain>
        <strain evidence="3">SPPV-GL</strain>
    </source>
</reference>
<keyword evidence="1" id="KW-0472">Membrane</keyword>
<proteinExistence type="predicted"/>
<organismHost>
    <name type="scientific">Ovis aries</name>
    <name type="common">Sheep</name>
    <dbReference type="NCBI Taxonomy" id="9940"/>
</organismHost>
<keyword evidence="1" id="KW-1133">Transmembrane helix</keyword>
<evidence type="ECO:0000256" key="1">
    <source>
        <dbReference type="SAM" id="Phobius"/>
    </source>
</evidence>
<name>A0A2H4EUY5_SHEV</name>
<gene>
    <name evidence="2" type="ORF">SPPV-GH_55</name>
    <name evidence="3" type="ORF">SPPV-GL_55</name>
</gene>
<organism evidence="2 5">
    <name type="scientific">Sheeppox virus</name>
    <name type="common">SPPV</name>
    <dbReference type="NCBI Taxonomy" id="10266"/>
    <lineage>
        <taxon>Viruses</taxon>
        <taxon>Varidnaviria</taxon>
        <taxon>Bamfordvirae</taxon>
        <taxon>Nucleocytoviricota</taxon>
        <taxon>Pokkesviricetes</taxon>
        <taxon>Chitovirales</taxon>
        <taxon>Poxviridae</taxon>
        <taxon>Chordopoxvirinae</taxon>
        <taxon>Capripoxvirus</taxon>
        <taxon>Capripoxvirus sheeppox</taxon>
    </lineage>
</organism>
<sequence length="337" mass="39204">MGSSFTVPEKIKISNVQKKETMEMRLNVDNMYEQIKTLNQINDELYIGIINEEKKKQLIKQFPEFLFIESGPGNLHKVIRSKYNNDKKYCCKSMNLFSYWQDNNGNITDFYKPNSILSSCDPDIQNSGICDDTLLSWCNNDATQSNSKLCYDWINSALNRNNSSSEKLINELITTCSNNANTKICNIFLHCLRVKNTETFDNVIDYILYSQSDDFKQTYMKCSYPSNKIINESLKFFEARECWDPNCSESNLNFLLTKNYKNLGLCKIDRCNISINNLFFDERSSVRMSCNDEFTKSNFPINKEKIILHNVDNSFQLKIHLLTILSLFVVWVLIVAI</sequence>
<dbReference type="InterPro" id="IPR004251">
    <property type="entry name" value="Pox_virus_G9/A16"/>
</dbReference>
<dbReference type="EMBL" id="KT438551">
    <property type="protein sequence ID" value="AOE46569.1"/>
    <property type="molecule type" value="Genomic_DNA"/>
</dbReference>
<feature type="transmembrane region" description="Helical" evidence="1">
    <location>
        <begin position="319"/>
        <end position="336"/>
    </location>
</feature>
<dbReference type="Proteomes" id="UP000318608">
    <property type="component" value="Segment"/>
</dbReference>
<keyword evidence="1" id="KW-0812">Transmembrane</keyword>
<evidence type="ECO:0000313" key="3">
    <source>
        <dbReference type="EMBL" id="AOE46569.1"/>
    </source>
</evidence>
<protein>
    <submittedName>
        <fullName evidence="2">Myristylated protein</fullName>
    </submittedName>
</protein>
<reference evidence="5" key="1">
    <citation type="submission" date="2015-08" db="EMBL/GenBank/DDBJ databases">
        <authorList>
            <person name="Chen L."/>
            <person name="Li R."/>
            <person name="Zhang R."/>
            <person name="Nie F."/>
            <person name="Huang R."/>
            <person name="Ma R.Z."/>
        </authorList>
    </citation>
    <scope>NUCLEOTIDE SEQUENCE [LARGE SCALE GENOMIC DNA]</scope>
</reference>
<evidence type="ECO:0000313" key="5">
    <source>
        <dbReference type="Proteomes" id="UP000319451"/>
    </source>
</evidence>
<evidence type="ECO:0000313" key="2">
    <source>
        <dbReference type="EMBL" id="AOE46420.1"/>
    </source>
</evidence>
<dbReference type="EMBL" id="KT438550">
    <property type="protein sequence ID" value="AOE46420.1"/>
    <property type="molecule type" value="Genomic_DNA"/>
</dbReference>